<keyword evidence="2" id="KW-1185">Reference proteome</keyword>
<evidence type="ECO:0000313" key="2">
    <source>
        <dbReference type="Proteomes" id="UP000247980"/>
    </source>
</evidence>
<dbReference type="AlphaFoldDB" id="A0A2V5JJ46"/>
<dbReference type="EMBL" id="QJVC01000029">
    <property type="protein sequence ID" value="PYI37106.1"/>
    <property type="molecule type" value="Genomic_DNA"/>
</dbReference>
<dbReference type="OrthoDB" id="4948259at2"/>
<dbReference type="RefSeq" id="WP_110486788.1">
    <property type="nucleotide sequence ID" value="NZ_QJVC01000029.1"/>
</dbReference>
<evidence type="ECO:0000313" key="1">
    <source>
        <dbReference type="EMBL" id="PYI37106.1"/>
    </source>
</evidence>
<gene>
    <name evidence="1" type="ORF">CVS30_17230</name>
</gene>
<accession>A0A2V5JJ46</accession>
<protein>
    <submittedName>
        <fullName evidence="1">Uncharacterized protein</fullName>
    </submittedName>
</protein>
<proteinExistence type="predicted"/>
<comment type="caution">
    <text evidence="1">The sequence shown here is derived from an EMBL/GenBank/DDBJ whole genome shotgun (WGS) entry which is preliminary data.</text>
</comment>
<dbReference type="Proteomes" id="UP000247980">
    <property type="component" value="Unassembled WGS sequence"/>
</dbReference>
<organism evidence="1 2">
    <name type="scientific">Arthrobacter psychrolactophilus</name>
    <dbReference type="NCBI Taxonomy" id="92442"/>
    <lineage>
        <taxon>Bacteria</taxon>
        <taxon>Bacillati</taxon>
        <taxon>Actinomycetota</taxon>
        <taxon>Actinomycetes</taxon>
        <taxon>Micrococcales</taxon>
        <taxon>Micrococcaceae</taxon>
        <taxon>Arthrobacter</taxon>
    </lineage>
</organism>
<reference evidence="1 2" key="1">
    <citation type="submission" date="2018-05" db="EMBL/GenBank/DDBJ databases">
        <title>Genetic diversity of glacier-inhabiting Cryobacterium bacteria in China and description of Cryobacterium mengkeensis sp. nov. and Arthrobacter glacialis sp. nov.</title>
        <authorList>
            <person name="Liu Q."/>
            <person name="Xin Y.-H."/>
        </authorList>
    </citation>
    <scope>NUCLEOTIDE SEQUENCE [LARGE SCALE GENOMIC DNA]</scope>
    <source>
        <strain evidence="1 2">B7</strain>
    </source>
</reference>
<sequence length="151" mass="16664">MRSLAFFMLVSVVGAGSAMVAFFDWGASNYILDPHGPDGCRAVVRERALWGGSQGEAYAVGIIGIGRSAGKWHTYDVYQPINSGDYTLVWTASGGELTIADAYVYRTRVYRTRTQSIARRKALQPLIDSGELSIDNLHDPEPFDRKPVHCH</sequence>
<name>A0A2V5JJ46_9MICC</name>